<protein>
    <recommendedName>
        <fullName evidence="3">Lipoprotein</fullName>
    </recommendedName>
</protein>
<organism evidence="1 2">
    <name type="scientific">Salegentibacter mishustinae</name>
    <dbReference type="NCBI Taxonomy" id="270918"/>
    <lineage>
        <taxon>Bacteria</taxon>
        <taxon>Pseudomonadati</taxon>
        <taxon>Bacteroidota</taxon>
        <taxon>Flavobacteriia</taxon>
        <taxon>Flavobacteriales</taxon>
        <taxon>Flavobacteriaceae</taxon>
        <taxon>Salegentibacter</taxon>
    </lineage>
</organism>
<evidence type="ECO:0000313" key="1">
    <source>
        <dbReference type="EMBL" id="KRG30408.1"/>
    </source>
</evidence>
<comment type="caution">
    <text evidence="1">The sequence shown here is derived from an EMBL/GenBank/DDBJ whole genome shotgun (WGS) entry which is preliminary data.</text>
</comment>
<dbReference type="Proteomes" id="UP000051643">
    <property type="component" value="Unassembled WGS sequence"/>
</dbReference>
<dbReference type="EMBL" id="LKTP01000001">
    <property type="protein sequence ID" value="KRG30408.1"/>
    <property type="molecule type" value="Genomic_DNA"/>
</dbReference>
<dbReference type="RefSeq" id="WP_057480237.1">
    <property type="nucleotide sequence ID" value="NZ_BMWR01000002.1"/>
</dbReference>
<accession>A0A0Q9ZPD2</accession>
<keyword evidence="2" id="KW-1185">Reference proteome</keyword>
<sequence>MKKSIQLLTSIFLLSIILQSCSSESEETSIAASELEQELALENNGVLKIESATYIFKSTGETAKFLHNDRDFNFIFLNEFAYEFPENEKHAIEGLTITNPETEEFMVLSGFEELKNGFVEFDVELSTGQTLSSVLYKPGKANASSNKWHGDPMLEEPSPVIGAMIELSQQAAVQQCRAASEACSNTNGVPTVALTNGKGWFTAIEACAIECHD</sequence>
<dbReference type="AlphaFoldDB" id="A0A0Q9ZPD2"/>
<dbReference type="PROSITE" id="PS51257">
    <property type="entry name" value="PROKAR_LIPOPROTEIN"/>
    <property type="match status" value="1"/>
</dbReference>
<proteinExistence type="predicted"/>
<gene>
    <name evidence="1" type="ORF">APR42_00660</name>
</gene>
<reference evidence="1" key="1">
    <citation type="submission" date="2015-10" db="EMBL/GenBank/DDBJ databases">
        <title>Draft genome sequence of Salegentibacter mishustinae KCTC 12263.</title>
        <authorList>
            <person name="Lin W."/>
            <person name="Zheng Q."/>
        </authorList>
    </citation>
    <scope>NUCLEOTIDE SEQUENCE [LARGE SCALE GENOMIC DNA]</scope>
    <source>
        <strain evidence="1">KCTC 12263</strain>
    </source>
</reference>
<evidence type="ECO:0008006" key="3">
    <source>
        <dbReference type="Google" id="ProtNLM"/>
    </source>
</evidence>
<evidence type="ECO:0000313" key="2">
    <source>
        <dbReference type="Proteomes" id="UP000051643"/>
    </source>
</evidence>
<dbReference type="OrthoDB" id="1429804at2"/>
<name>A0A0Q9ZPD2_9FLAO</name>